<proteinExistence type="predicted"/>
<keyword evidence="4" id="KW-1185">Reference proteome</keyword>
<dbReference type="Pfam" id="PF03781">
    <property type="entry name" value="FGE-sulfatase"/>
    <property type="match status" value="1"/>
</dbReference>
<name>A0A4E0QPV3_9GAMM</name>
<organism evidence="3 4">
    <name type="scientific">Candidatus Thiomargarita nelsonii</name>
    <dbReference type="NCBI Taxonomy" id="1003181"/>
    <lineage>
        <taxon>Bacteria</taxon>
        <taxon>Pseudomonadati</taxon>
        <taxon>Pseudomonadota</taxon>
        <taxon>Gammaproteobacteria</taxon>
        <taxon>Thiotrichales</taxon>
        <taxon>Thiotrichaceae</taxon>
        <taxon>Thiomargarita</taxon>
    </lineage>
</organism>
<evidence type="ECO:0000313" key="3">
    <source>
        <dbReference type="EMBL" id="TGO02220.1"/>
    </source>
</evidence>
<evidence type="ECO:0000256" key="1">
    <source>
        <dbReference type="SAM" id="MobiDB-lite"/>
    </source>
</evidence>
<dbReference type="AlphaFoldDB" id="A0A4E0QPV3"/>
<evidence type="ECO:0000313" key="4">
    <source>
        <dbReference type="Proteomes" id="UP000030428"/>
    </source>
</evidence>
<dbReference type="Proteomes" id="UP000030428">
    <property type="component" value="Unassembled WGS sequence"/>
</dbReference>
<feature type="compositionally biased region" description="Polar residues" evidence="1">
    <location>
        <begin position="1"/>
        <end position="11"/>
    </location>
</feature>
<dbReference type="EMBL" id="JSZA02000186">
    <property type="protein sequence ID" value="TGO02220.1"/>
    <property type="molecule type" value="Genomic_DNA"/>
</dbReference>
<comment type="caution">
    <text evidence="3">The sequence shown here is derived from an EMBL/GenBank/DDBJ whole genome shotgun (WGS) entry which is preliminary data.</text>
</comment>
<accession>A0A4E0QPV3</accession>
<sequence>MAPCGQTSLSQAVAPPVAPPPPTTSAGKVFRSRLQNGDLGPKMVWIAAGDFKMGDIQGGGDSDEKPVHKVSIKRFAMGQYEVTFAEYDKFAEATGREKPSDSGRGRGNRPVINVSWHDATAYAKWIVTQTGKQYSLPSEAQWEYAARAGTTTARYWGNDADDACRYANVHDKTSKKENGYSWTHHKCTDG</sequence>
<dbReference type="InterPro" id="IPR005532">
    <property type="entry name" value="SUMF_dom"/>
</dbReference>
<dbReference type="GO" id="GO:0120147">
    <property type="term" value="F:formylglycine-generating oxidase activity"/>
    <property type="evidence" value="ECO:0007669"/>
    <property type="project" value="TreeGrafter"/>
</dbReference>
<reference evidence="3 4" key="1">
    <citation type="journal article" date="2016" name="Front. Microbiol.">
        <title>Single-Cell (Meta-)Genomics of a Dimorphic Candidatus Thiomargarita nelsonii Reveals Genomic Plasticity.</title>
        <authorList>
            <person name="Flood B.E."/>
            <person name="Fliss P."/>
            <person name="Jones D.S."/>
            <person name="Dick G.J."/>
            <person name="Jain S."/>
            <person name="Kaster A.K."/>
            <person name="Winkel M."/>
            <person name="Mussmann M."/>
            <person name="Bailey J."/>
        </authorList>
    </citation>
    <scope>NUCLEOTIDE SEQUENCE [LARGE SCALE GENOMIC DNA]</scope>
    <source>
        <strain evidence="3">Hydrate Ridge</strain>
    </source>
</reference>
<evidence type="ECO:0000259" key="2">
    <source>
        <dbReference type="Pfam" id="PF03781"/>
    </source>
</evidence>
<dbReference type="InterPro" id="IPR042095">
    <property type="entry name" value="SUMF_sf"/>
</dbReference>
<dbReference type="SUPFAM" id="SSF56436">
    <property type="entry name" value="C-type lectin-like"/>
    <property type="match status" value="1"/>
</dbReference>
<dbReference type="Gene3D" id="3.90.1580.10">
    <property type="entry name" value="paralog of FGE (formylglycine-generating enzyme)"/>
    <property type="match status" value="1"/>
</dbReference>
<dbReference type="InterPro" id="IPR051043">
    <property type="entry name" value="Sulfatase_Mod_Factor_Kinase"/>
</dbReference>
<dbReference type="PANTHER" id="PTHR23150">
    <property type="entry name" value="SULFATASE MODIFYING FACTOR 1, 2"/>
    <property type="match status" value="1"/>
</dbReference>
<feature type="region of interest" description="Disordered" evidence="1">
    <location>
        <begin position="1"/>
        <end position="28"/>
    </location>
</feature>
<gene>
    <name evidence="3" type="ORF">PN36_28565</name>
</gene>
<feature type="domain" description="Sulfatase-modifying factor enzyme-like" evidence="2">
    <location>
        <begin position="41"/>
        <end position="178"/>
    </location>
</feature>
<dbReference type="PANTHER" id="PTHR23150:SF35">
    <property type="entry name" value="BLL6746 PROTEIN"/>
    <property type="match status" value="1"/>
</dbReference>
<dbReference type="InterPro" id="IPR016187">
    <property type="entry name" value="CTDL_fold"/>
</dbReference>
<protein>
    <recommendedName>
        <fullName evidence="2">Sulfatase-modifying factor enzyme-like domain-containing protein</fullName>
    </recommendedName>
</protein>